<dbReference type="Gene3D" id="3.40.50.720">
    <property type="entry name" value="NAD(P)-binding Rossmann-like Domain"/>
    <property type="match status" value="1"/>
</dbReference>
<evidence type="ECO:0008006" key="3">
    <source>
        <dbReference type="Google" id="ProtNLM"/>
    </source>
</evidence>
<dbReference type="EMBL" id="CP087164">
    <property type="protein sequence ID" value="UGS37628.1"/>
    <property type="molecule type" value="Genomic_DNA"/>
</dbReference>
<accession>A0A9E6Y0X7</accession>
<dbReference type="RefSeq" id="WP_259311677.1">
    <property type="nucleotide sequence ID" value="NZ_CP087164.1"/>
</dbReference>
<dbReference type="KEGG" id="sbae:DSM104329_04048"/>
<dbReference type="AlphaFoldDB" id="A0A9E6Y0X7"/>
<sequence>MARFLIVGGGCRALQLARSLAAEGHAPRMTTRNPARREAIEGAGGECVIADPDVVGSLRYALDNVTILMWLVGNVDQEPLHGSRWKMMLERTIDTTVRGVVYERGTDGGAQLTQQLAEYNGIPYSVIDAADPEWQASAQTAIDGLLRA</sequence>
<proteinExistence type="predicted"/>
<dbReference type="Proteomes" id="UP001162834">
    <property type="component" value="Chromosome"/>
</dbReference>
<reference evidence="1" key="1">
    <citation type="journal article" date="2022" name="Int. J. Syst. Evol. Microbiol.">
        <title>Pseudomonas aegrilactucae sp. nov. and Pseudomonas morbosilactucae sp. nov., pathogens causing bacterial rot of lettuce in Japan.</title>
        <authorList>
            <person name="Sawada H."/>
            <person name="Fujikawa T."/>
            <person name="Satou M."/>
        </authorList>
    </citation>
    <scope>NUCLEOTIDE SEQUENCE</scope>
    <source>
        <strain evidence="1">0166_1</strain>
    </source>
</reference>
<evidence type="ECO:0000313" key="2">
    <source>
        <dbReference type="Proteomes" id="UP001162834"/>
    </source>
</evidence>
<protein>
    <recommendedName>
        <fullName evidence="3">NAD(P)-binding domain-containing protein</fullName>
    </recommendedName>
</protein>
<name>A0A9E6Y0X7_9ACTN</name>
<organism evidence="1 2">
    <name type="scientific">Capillimicrobium parvum</name>
    <dbReference type="NCBI Taxonomy" id="2884022"/>
    <lineage>
        <taxon>Bacteria</taxon>
        <taxon>Bacillati</taxon>
        <taxon>Actinomycetota</taxon>
        <taxon>Thermoleophilia</taxon>
        <taxon>Solirubrobacterales</taxon>
        <taxon>Capillimicrobiaceae</taxon>
        <taxon>Capillimicrobium</taxon>
    </lineage>
</organism>
<keyword evidence="2" id="KW-1185">Reference proteome</keyword>
<gene>
    <name evidence="1" type="ORF">DSM104329_04048</name>
</gene>
<dbReference type="InterPro" id="IPR036291">
    <property type="entry name" value="NAD(P)-bd_dom_sf"/>
</dbReference>
<dbReference type="SUPFAM" id="SSF51735">
    <property type="entry name" value="NAD(P)-binding Rossmann-fold domains"/>
    <property type="match status" value="1"/>
</dbReference>
<evidence type="ECO:0000313" key="1">
    <source>
        <dbReference type="EMBL" id="UGS37628.1"/>
    </source>
</evidence>